<dbReference type="FunFam" id="2.40.10.10:FF:000156">
    <property type="entry name" value="MIP06385p"/>
    <property type="match status" value="1"/>
</dbReference>
<dbReference type="GO" id="GO:0006508">
    <property type="term" value="P:proteolysis"/>
    <property type="evidence" value="ECO:0007669"/>
    <property type="project" value="UniProtKB-KW"/>
</dbReference>
<evidence type="ECO:0000256" key="5">
    <source>
        <dbReference type="ARBA" id="ARBA00023026"/>
    </source>
</evidence>
<evidence type="ECO:0000256" key="4">
    <source>
        <dbReference type="ARBA" id="ARBA00022729"/>
    </source>
</evidence>
<evidence type="ECO:0000256" key="2">
    <source>
        <dbReference type="ARBA" id="ARBA00007664"/>
    </source>
</evidence>
<evidence type="ECO:0000313" key="10">
    <source>
        <dbReference type="EMBL" id="OWZ00421.1"/>
    </source>
</evidence>
<keyword evidence="7" id="KW-0325">Glycoprotein</keyword>
<comment type="similarity">
    <text evidence="2">Belongs to the peptidase S1 family.</text>
</comment>
<keyword evidence="10" id="KW-0378">Hydrolase</keyword>
<keyword evidence="10" id="KW-0645">Protease</keyword>
<dbReference type="GO" id="GO:0004252">
    <property type="term" value="F:serine-type endopeptidase activity"/>
    <property type="evidence" value="ECO:0007669"/>
    <property type="project" value="InterPro"/>
</dbReference>
<dbReference type="InterPro" id="IPR009003">
    <property type="entry name" value="Peptidase_S1_PA"/>
</dbReference>
<dbReference type="PANTHER" id="PTHR24276:SF98">
    <property type="entry name" value="FI18310P1-RELATED"/>
    <property type="match status" value="1"/>
</dbReference>
<dbReference type="CDD" id="cd00190">
    <property type="entry name" value="Tryp_SPc"/>
    <property type="match status" value="1"/>
</dbReference>
<evidence type="ECO:0000256" key="3">
    <source>
        <dbReference type="ARBA" id="ARBA00022525"/>
    </source>
</evidence>
<dbReference type="InterPro" id="IPR001254">
    <property type="entry name" value="Trypsin_dom"/>
</dbReference>
<dbReference type="PRINTS" id="PR00722">
    <property type="entry name" value="CHYMOTRYPSIN"/>
</dbReference>
<dbReference type="Pfam" id="PF00089">
    <property type="entry name" value="Trypsin"/>
    <property type="match status" value="1"/>
</dbReference>
<dbReference type="GO" id="GO:0005576">
    <property type="term" value="C:extracellular region"/>
    <property type="evidence" value="ECO:0007669"/>
    <property type="project" value="UniProtKB-SubCell"/>
</dbReference>
<dbReference type="InterPro" id="IPR043504">
    <property type="entry name" value="Peptidase_S1_PA_chymotrypsin"/>
</dbReference>
<dbReference type="InterPro" id="IPR001314">
    <property type="entry name" value="Peptidase_S1A"/>
</dbReference>
<evidence type="ECO:0000256" key="6">
    <source>
        <dbReference type="ARBA" id="ARBA00023157"/>
    </source>
</evidence>
<organism evidence="10 11">
    <name type="scientific">Phytophthora megakarya</name>
    <dbReference type="NCBI Taxonomy" id="4795"/>
    <lineage>
        <taxon>Eukaryota</taxon>
        <taxon>Sar</taxon>
        <taxon>Stramenopiles</taxon>
        <taxon>Oomycota</taxon>
        <taxon>Peronosporomycetes</taxon>
        <taxon>Peronosporales</taxon>
        <taxon>Peronosporaceae</taxon>
        <taxon>Phytophthora</taxon>
    </lineage>
</organism>
<evidence type="ECO:0000256" key="1">
    <source>
        <dbReference type="ARBA" id="ARBA00004613"/>
    </source>
</evidence>
<feature type="chain" id="PRO_5012036415" evidence="8">
    <location>
        <begin position="20"/>
        <end position="256"/>
    </location>
</feature>
<dbReference type="InterPro" id="IPR050430">
    <property type="entry name" value="Peptidase_S1"/>
</dbReference>
<dbReference type="PROSITE" id="PS50240">
    <property type="entry name" value="TRYPSIN_DOM"/>
    <property type="match status" value="1"/>
</dbReference>
<protein>
    <submittedName>
        <fullName evidence="10">Serine protease trypsin-like protein</fullName>
    </submittedName>
</protein>
<keyword evidence="11" id="KW-1185">Reference proteome</keyword>
<accession>A0A225V4M3</accession>
<sequence length="256" mass="26965">MKIFSTIAATSLVIGAVTSSEHTERKLILGGKPVAAGTKTYVAGIRSTANGDTFCGGSLISPTHVLTSVLCTSGHPPNFVSVGSHYINGTQDGEQIKVIKAQNHTEYNSTDAYNDFAILTLEKPSKFTPINLPKADDSDIIPGMWTKAMGWGQTTYPNGTYSNTLQNVGVEVWDNEDCSELFIIDNSTVCAGGAAGRDSCNGDNGGPLVKEKGLGDADDVLIGLSSWGSGCGKDGNPSMYSRVSYALKWINSVTKA</sequence>
<dbReference type="Proteomes" id="UP000198211">
    <property type="component" value="Unassembled WGS sequence"/>
</dbReference>
<comment type="caution">
    <text evidence="10">The sequence shown here is derived from an EMBL/GenBank/DDBJ whole genome shotgun (WGS) entry which is preliminary data.</text>
</comment>
<evidence type="ECO:0000259" key="9">
    <source>
        <dbReference type="PROSITE" id="PS50240"/>
    </source>
</evidence>
<feature type="signal peptide" evidence="8">
    <location>
        <begin position="1"/>
        <end position="19"/>
    </location>
</feature>
<dbReference type="STRING" id="4795.A0A225V4M3"/>
<dbReference type="SMART" id="SM00020">
    <property type="entry name" value="Tryp_SPc"/>
    <property type="match status" value="1"/>
</dbReference>
<keyword evidence="4 8" id="KW-0732">Signal</keyword>
<dbReference type="PANTHER" id="PTHR24276">
    <property type="entry name" value="POLYSERASE-RELATED"/>
    <property type="match status" value="1"/>
</dbReference>
<keyword evidence="6" id="KW-1015">Disulfide bond</keyword>
<name>A0A225V4M3_9STRA</name>
<reference evidence="11" key="1">
    <citation type="submission" date="2017-03" db="EMBL/GenBank/DDBJ databases">
        <title>Phytopthora megakarya and P. palmivora, two closely related causual agents of cacao black pod achieved similar genome size and gene model numbers by different mechanisms.</title>
        <authorList>
            <person name="Ali S."/>
            <person name="Shao J."/>
            <person name="Larry D.J."/>
            <person name="Kronmiller B."/>
            <person name="Shen D."/>
            <person name="Strem M.D."/>
            <person name="Melnick R.L."/>
            <person name="Guiltinan M.J."/>
            <person name="Tyler B.M."/>
            <person name="Meinhardt L.W."/>
            <person name="Bailey B.A."/>
        </authorList>
    </citation>
    <scope>NUCLEOTIDE SEQUENCE [LARGE SCALE GENOMIC DNA]</scope>
    <source>
        <strain evidence="11">zdho120</strain>
    </source>
</reference>
<gene>
    <name evidence="10" type="ORF">PHMEG_00028391</name>
</gene>
<keyword evidence="5" id="KW-0843">Virulence</keyword>
<evidence type="ECO:0000313" key="11">
    <source>
        <dbReference type="Proteomes" id="UP000198211"/>
    </source>
</evidence>
<proteinExistence type="inferred from homology"/>
<keyword evidence="3" id="KW-0964">Secreted</keyword>
<comment type="subcellular location">
    <subcellularLocation>
        <location evidence="1">Secreted</location>
    </subcellularLocation>
</comment>
<dbReference type="Gene3D" id="2.40.10.10">
    <property type="entry name" value="Trypsin-like serine proteases"/>
    <property type="match status" value="1"/>
</dbReference>
<dbReference type="OrthoDB" id="10066789at2759"/>
<evidence type="ECO:0000256" key="8">
    <source>
        <dbReference type="SAM" id="SignalP"/>
    </source>
</evidence>
<evidence type="ECO:0000256" key="7">
    <source>
        <dbReference type="ARBA" id="ARBA00023180"/>
    </source>
</evidence>
<feature type="domain" description="Peptidase S1" evidence="9">
    <location>
        <begin position="28"/>
        <end position="255"/>
    </location>
</feature>
<dbReference type="AlphaFoldDB" id="A0A225V4M3"/>
<dbReference type="EMBL" id="NBNE01007616">
    <property type="protein sequence ID" value="OWZ00421.1"/>
    <property type="molecule type" value="Genomic_DNA"/>
</dbReference>
<dbReference type="SUPFAM" id="SSF50494">
    <property type="entry name" value="Trypsin-like serine proteases"/>
    <property type="match status" value="1"/>
</dbReference>